<keyword evidence="1 2" id="KW-0812">Transmembrane</keyword>
<keyword evidence="4" id="KW-1185">Reference proteome</keyword>
<feature type="transmembrane region" description="Helical" evidence="1">
    <location>
        <begin position="12"/>
        <end position="34"/>
    </location>
</feature>
<organism evidence="2 4">
    <name type="scientific">Medicago truncatula</name>
    <name type="common">Barrel medic</name>
    <name type="synonym">Medicago tribuloides</name>
    <dbReference type="NCBI Taxonomy" id="3880"/>
    <lineage>
        <taxon>Eukaryota</taxon>
        <taxon>Viridiplantae</taxon>
        <taxon>Streptophyta</taxon>
        <taxon>Embryophyta</taxon>
        <taxon>Tracheophyta</taxon>
        <taxon>Spermatophyta</taxon>
        <taxon>Magnoliopsida</taxon>
        <taxon>eudicotyledons</taxon>
        <taxon>Gunneridae</taxon>
        <taxon>Pentapetalae</taxon>
        <taxon>rosids</taxon>
        <taxon>fabids</taxon>
        <taxon>Fabales</taxon>
        <taxon>Fabaceae</taxon>
        <taxon>Papilionoideae</taxon>
        <taxon>50 kb inversion clade</taxon>
        <taxon>NPAAA clade</taxon>
        <taxon>Hologalegina</taxon>
        <taxon>IRL clade</taxon>
        <taxon>Trifolieae</taxon>
        <taxon>Medicago</taxon>
    </lineage>
</organism>
<keyword evidence="1" id="KW-0472">Membrane</keyword>
<dbReference type="EMBL" id="CM001221">
    <property type="protein sequence ID" value="KEH27364.1"/>
    <property type="molecule type" value="Genomic_DNA"/>
</dbReference>
<dbReference type="EnsemblPlants" id="KEH27364">
    <property type="protein sequence ID" value="KEH27364"/>
    <property type="gene ID" value="MTR_5g006975"/>
</dbReference>
<dbReference type="HOGENOM" id="CLU_2853093_0_0_1"/>
<evidence type="ECO:0000256" key="1">
    <source>
        <dbReference type="SAM" id="Phobius"/>
    </source>
</evidence>
<reference evidence="2 4" key="1">
    <citation type="journal article" date="2011" name="Nature">
        <title>The Medicago genome provides insight into the evolution of rhizobial symbioses.</title>
        <authorList>
            <person name="Young N.D."/>
            <person name="Debelle F."/>
            <person name="Oldroyd G.E."/>
            <person name="Geurts R."/>
            <person name="Cannon S.B."/>
            <person name="Udvardi M.K."/>
            <person name="Benedito V.A."/>
            <person name="Mayer K.F."/>
            <person name="Gouzy J."/>
            <person name="Schoof H."/>
            <person name="Van de Peer Y."/>
            <person name="Proost S."/>
            <person name="Cook D.R."/>
            <person name="Meyers B.C."/>
            <person name="Spannagl M."/>
            <person name="Cheung F."/>
            <person name="De Mita S."/>
            <person name="Krishnakumar V."/>
            <person name="Gundlach H."/>
            <person name="Zhou S."/>
            <person name="Mudge J."/>
            <person name="Bharti A.K."/>
            <person name="Murray J.D."/>
            <person name="Naoumkina M.A."/>
            <person name="Rosen B."/>
            <person name="Silverstein K.A."/>
            <person name="Tang H."/>
            <person name="Rombauts S."/>
            <person name="Zhao P.X."/>
            <person name="Zhou P."/>
            <person name="Barbe V."/>
            <person name="Bardou P."/>
            <person name="Bechner M."/>
            <person name="Bellec A."/>
            <person name="Berger A."/>
            <person name="Berges H."/>
            <person name="Bidwell S."/>
            <person name="Bisseling T."/>
            <person name="Choisne N."/>
            <person name="Couloux A."/>
            <person name="Denny R."/>
            <person name="Deshpande S."/>
            <person name="Dai X."/>
            <person name="Doyle J.J."/>
            <person name="Dudez A.M."/>
            <person name="Farmer A.D."/>
            <person name="Fouteau S."/>
            <person name="Franken C."/>
            <person name="Gibelin C."/>
            <person name="Gish J."/>
            <person name="Goldstein S."/>
            <person name="Gonzalez A.J."/>
            <person name="Green P.J."/>
            <person name="Hallab A."/>
            <person name="Hartog M."/>
            <person name="Hua A."/>
            <person name="Humphray S.J."/>
            <person name="Jeong D.H."/>
            <person name="Jing Y."/>
            <person name="Jocker A."/>
            <person name="Kenton S.M."/>
            <person name="Kim D.J."/>
            <person name="Klee K."/>
            <person name="Lai H."/>
            <person name="Lang C."/>
            <person name="Lin S."/>
            <person name="Macmil S.L."/>
            <person name="Magdelenat G."/>
            <person name="Matthews L."/>
            <person name="McCorrison J."/>
            <person name="Monaghan E.L."/>
            <person name="Mun J.H."/>
            <person name="Najar F.Z."/>
            <person name="Nicholson C."/>
            <person name="Noirot C."/>
            <person name="O'Bleness M."/>
            <person name="Paule C.R."/>
            <person name="Poulain J."/>
            <person name="Prion F."/>
            <person name="Qin B."/>
            <person name="Qu C."/>
            <person name="Retzel E.F."/>
            <person name="Riddle C."/>
            <person name="Sallet E."/>
            <person name="Samain S."/>
            <person name="Samson N."/>
            <person name="Sanders I."/>
            <person name="Saurat O."/>
            <person name="Scarpelli C."/>
            <person name="Schiex T."/>
            <person name="Segurens B."/>
            <person name="Severin A.J."/>
            <person name="Sherrier D.J."/>
            <person name="Shi R."/>
            <person name="Sims S."/>
            <person name="Singer S.R."/>
            <person name="Sinharoy S."/>
            <person name="Sterck L."/>
            <person name="Viollet A."/>
            <person name="Wang B.B."/>
            <person name="Wang K."/>
            <person name="Wang M."/>
            <person name="Wang X."/>
            <person name="Warfsmann J."/>
            <person name="Weissenbach J."/>
            <person name="White D.D."/>
            <person name="White J.D."/>
            <person name="Wiley G.B."/>
            <person name="Wincker P."/>
            <person name="Xing Y."/>
            <person name="Yang L."/>
            <person name="Yao Z."/>
            <person name="Ying F."/>
            <person name="Zhai J."/>
            <person name="Zhou L."/>
            <person name="Zuber A."/>
            <person name="Denarie J."/>
            <person name="Dixon R.A."/>
            <person name="May G.D."/>
            <person name="Schwartz D.C."/>
            <person name="Rogers J."/>
            <person name="Quetier F."/>
            <person name="Town C.D."/>
            <person name="Roe B.A."/>
        </authorList>
    </citation>
    <scope>NUCLEOTIDE SEQUENCE [LARGE SCALE GENOMIC DNA]</scope>
    <source>
        <strain evidence="2">A17</strain>
        <strain evidence="3 4">cv. Jemalong A17</strain>
    </source>
</reference>
<reference evidence="3" key="3">
    <citation type="submission" date="2015-04" db="UniProtKB">
        <authorList>
            <consortium name="EnsemblPlants"/>
        </authorList>
    </citation>
    <scope>IDENTIFICATION</scope>
    <source>
        <strain evidence="3">cv. Jemalong A17</strain>
    </source>
</reference>
<dbReference type="AlphaFoldDB" id="A0A072UC63"/>
<keyword evidence="1" id="KW-1133">Transmembrane helix</keyword>
<evidence type="ECO:0000313" key="4">
    <source>
        <dbReference type="Proteomes" id="UP000002051"/>
    </source>
</evidence>
<evidence type="ECO:0000313" key="3">
    <source>
        <dbReference type="EnsemblPlants" id="KEH27364"/>
    </source>
</evidence>
<protein>
    <submittedName>
        <fullName evidence="2">Transmembrane protein, putative</fullName>
    </submittedName>
</protein>
<proteinExistence type="predicted"/>
<name>A0A072UC63_MEDTR</name>
<evidence type="ECO:0000313" key="2">
    <source>
        <dbReference type="EMBL" id="KEH27364.1"/>
    </source>
</evidence>
<accession>A0A072UC63</accession>
<sequence>MEVNSDFCDGQWLFLVTVVVMELIFVVVFVVVFGDGVFWMKVLRRANGGVWGFFPTVFQRLLVVV</sequence>
<gene>
    <name evidence="2" type="ordered locus">MTR_5g006975</name>
</gene>
<dbReference type="Proteomes" id="UP000002051">
    <property type="component" value="Chromosome 5"/>
</dbReference>
<reference evidence="2 4" key="2">
    <citation type="journal article" date="2014" name="BMC Genomics">
        <title>An improved genome release (version Mt4.0) for the model legume Medicago truncatula.</title>
        <authorList>
            <person name="Tang H."/>
            <person name="Krishnakumar V."/>
            <person name="Bidwell S."/>
            <person name="Rosen B."/>
            <person name="Chan A."/>
            <person name="Zhou S."/>
            <person name="Gentzbittel L."/>
            <person name="Childs K.L."/>
            <person name="Yandell M."/>
            <person name="Gundlach H."/>
            <person name="Mayer K.F."/>
            <person name="Schwartz D.C."/>
            <person name="Town C.D."/>
        </authorList>
    </citation>
    <scope>GENOME REANNOTATION</scope>
    <source>
        <strain evidence="2">A17</strain>
        <strain evidence="3 4">cv. Jemalong A17</strain>
    </source>
</reference>